<evidence type="ECO:0008006" key="9">
    <source>
        <dbReference type="Google" id="ProtNLM"/>
    </source>
</evidence>
<feature type="transmembrane region" description="Helical" evidence="6">
    <location>
        <begin position="70"/>
        <end position="89"/>
    </location>
</feature>
<name>A0A1W6MWQ3_9HYPH</name>
<keyword evidence="2" id="KW-1003">Cell membrane</keyword>
<keyword evidence="3 6" id="KW-0812">Transmembrane</keyword>
<evidence type="ECO:0000256" key="2">
    <source>
        <dbReference type="ARBA" id="ARBA00022475"/>
    </source>
</evidence>
<comment type="subcellular location">
    <subcellularLocation>
        <location evidence="1">Cell membrane</location>
        <topology evidence="1">Multi-pass membrane protein</topology>
    </subcellularLocation>
</comment>
<sequence length="137" mass="14601">MPERKTGARPRAAVLELAAQLCLLMGFWLIGKAFARLLGLPVPGAIIGLLLVLALLSAKVVSLSALDRGADLLLAEMVLFFIPALMAIFDHHELFGLIGLKILIMILASTGAVLAVTAIVVDLCTRALPARTESFER</sequence>
<dbReference type="PANTHER" id="PTHR33931:SF2">
    <property type="entry name" value="HOLIN-LIKE PROTEIN CIDA"/>
    <property type="match status" value="1"/>
</dbReference>
<evidence type="ECO:0000256" key="6">
    <source>
        <dbReference type="SAM" id="Phobius"/>
    </source>
</evidence>
<accession>A0A1W6MWQ3</accession>
<protein>
    <recommendedName>
        <fullName evidence="9">CidA/LrgA family protein</fullName>
    </recommendedName>
</protein>
<dbReference type="STRING" id="655015.B1812_14070"/>
<evidence type="ECO:0000256" key="4">
    <source>
        <dbReference type="ARBA" id="ARBA00022989"/>
    </source>
</evidence>
<dbReference type="PANTHER" id="PTHR33931">
    <property type="entry name" value="HOLIN-LIKE PROTEIN CIDA-RELATED"/>
    <property type="match status" value="1"/>
</dbReference>
<dbReference type="KEGG" id="mbry:B1812_14070"/>
<dbReference type="Pfam" id="PF03788">
    <property type="entry name" value="LrgA"/>
    <property type="match status" value="1"/>
</dbReference>
<dbReference type="InterPro" id="IPR005538">
    <property type="entry name" value="LrgA/CidA"/>
</dbReference>
<feature type="transmembrane region" description="Helical" evidence="6">
    <location>
        <begin position="37"/>
        <end position="58"/>
    </location>
</feature>
<dbReference type="RefSeq" id="WP_085772140.1">
    <property type="nucleotide sequence ID" value="NZ_AP027149.1"/>
</dbReference>
<evidence type="ECO:0000256" key="1">
    <source>
        <dbReference type="ARBA" id="ARBA00004651"/>
    </source>
</evidence>
<feature type="transmembrane region" description="Helical" evidence="6">
    <location>
        <begin position="12"/>
        <end position="31"/>
    </location>
</feature>
<dbReference type="GO" id="GO:0005886">
    <property type="term" value="C:plasma membrane"/>
    <property type="evidence" value="ECO:0007669"/>
    <property type="project" value="UniProtKB-SubCell"/>
</dbReference>
<dbReference type="OrthoDB" id="194658at2"/>
<evidence type="ECO:0000313" key="7">
    <source>
        <dbReference type="EMBL" id="ARN82017.1"/>
    </source>
</evidence>
<keyword evidence="4 6" id="KW-1133">Transmembrane helix</keyword>
<reference evidence="7 8" key="1">
    <citation type="submission" date="2017-02" db="EMBL/GenBank/DDBJ databases">
        <authorList>
            <person name="Peterson S.W."/>
        </authorList>
    </citation>
    <scope>NUCLEOTIDE SEQUENCE [LARGE SCALE GENOMIC DNA]</scope>
    <source>
        <strain evidence="7 8">S285</strain>
    </source>
</reference>
<evidence type="ECO:0000313" key="8">
    <source>
        <dbReference type="Proteomes" id="UP000193978"/>
    </source>
</evidence>
<keyword evidence="8" id="KW-1185">Reference proteome</keyword>
<dbReference type="EMBL" id="CP019948">
    <property type="protein sequence ID" value="ARN82017.1"/>
    <property type="molecule type" value="Genomic_DNA"/>
</dbReference>
<dbReference type="Proteomes" id="UP000193978">
    <property type="component" value="Chromosome"/>
</dbReference>
<organism evidence="7 8">
    <name type="scientific">Methylocystis bryophila</name>
    <dbReference type="NCBI Taxonomy" id="655015"/>
    <lineage>
        <taxon>Bacteria</taxon>
        <taxon>Pseudomonadati</taxon>
        <taxon>Pseudomonadota</taxon>
        <taxon>Alphaproteobacteria</taxon>
        <taxon>Hyphomicrobiales</taxon>
        <taxon>Methylocystaceae</taxon>
        <taxon>Methylocystis</taxon>
    </lineage>
</organism>
<evidence type="ECO:0000256" key="5">
    <source>
        <dbReference type="ARBA" id="ARBA00023136"/>
    </source>
</evidence>
<gene>
    <name evidence="7" type="ORF">B1812_14070</name>
</gene>
<evidence type="ECO:0000256" key="3">
    <source>
        <dbReference type="ARBA" id="ARBA00022692"/>
    </source>
</evidence>
<feature type="transmembrane region" description="Helical" evidence="6">
    <location>
        <begin position="95"/>
        <end position="121"/>
    </location>
</feature>
<dbReference type="AlphaFoldDB" id="A0A1W6MWQ3"/>
<proteinExistence type="predicted"/>
<keyword evidence="5 6" id="KW-0472">Membrane</keyword>